<evidence type="ECO:0000313" key="12">
    <source>
        <dbReference type="EMBL" id="GAA1747707.1"/>
    </source>
</evidence>
<dbReference type="InterPro" id="IPR012338">
    <property type="entry name" value="Beta-lactam/transpept-like"/>
</dbReference>
<evidence type="ECO:0000256" key="3">
    <source>
        <dbReference type="ARBA" id="ARBA00022676"/>
    </source>
</evidence>
<keyword evidence="2" id="KW-0645">Protease</keyword>
<protein>
    <submittedName>
        <fullName evidence="12">Transglycosylase domain-containing protein</fullName>
    </submittedName>
</protein>
<dbReference type="Pfam" id="PF00912">
    <property type="entry name" value="Transgly"/>
    <property type="match status" value="1"/>
</dbReference>
<dbReference type="PANTHER" id="PTHR32282">
    <property type="entry name" value="BINDING PROTEIN TRANSPEPTIDASE, PUTATIVE-RELATED"/>
    <property type="match status" value="1"/>
</dbReference>
<keyword evidence="4" id="KW-0808">Transferase</keyword>
<keyword evidence="1" id="KW-0121">Carboxypeptidase</keyword>
<reference evidence="12 13" key="1">
    <citation type="journal article" date="2019" name="Int. J. Syst. Evol. Microbiol.">
        <title>The Global Catalogue of Microorganisms (GCM) 10K type strain sequencing project: providing services to taxonomists for standard genome sequencing and annotation.</title>
        <authorList>
            <consortium name="The Broad Institute Genomics Platform"/>
            <consortium name="The Broad Institute Genome Sequencing Center for Infectious Disease"/>
            <person name="Wu L."/>
            <person name="Ma J."/>
        </authorList>
    </citation>
    <scope>NUCLEOTIDE SEQUENCE [LARGE SCALE GENOMIC DNA]</scope>
    <source>
        <strain evidence="12 13">JCM 13518</strain>
    </source>
</reference>
<dbReference type="InterPro" id="IPR050396">
    <property type="entry name" value="Glycosyltr_51/Transpeptidase"/>
</dbReference>
<feature type="region of interest" description="Disordered" evidence="9">
    <location>
        <begin position="646"/>
        <end position="682"/>
    </location>
</feature>
<evidence type="ECO:0000256" key="4">
    <source>
        <dbReference type="ARBA" id="ARBA00022679"/>
    </source>
</evidence>
<evidence type="ECO:0000259" key="11">
    <source>
        <dbReference type="Pfam" id="PF00912"/>
    </source>
</evidence>
<evidence type="ECO:0000256" key="9">
    <source>
        <dbReference type="SAM" id="MobiDB-lite"/>
    </source>
</evidence>
<evidence type="ECO:0000256" key="1">
    <source>
        <dbReference type="ARBA" id="ARBA00022645"/>
    </source>
</evidence>
<dbReference type="Proteomes" id="UP001501057">
    <property type="component" value="Unassembled WGS sequence"/>
</dbReference>
<dbReference type="InterPro" id="IPR001460">
    <property type="entry name" value="PCN-bd_Tpept"/>
</dbReference>
<evidence type="ECO:0000259" key="10">
    <source>
        <dbReference type="Pfam" id="PF00905"/>
    </source>
</evidence>
<dbReference type="InterPro" id="IPR001264">
    <property type="entry name" value="Glyco_trans_51"/>
</dbReference>
<dbReference type="PANTHER" id="PTHR32282:SF33">
    <property type="entry name" value="PEPTIDOGLYCAN GLYCOSYLTRANSFERASE"/>
    <property type="match status" value="1"/>
</dbReference>
<evidence type="ECO:0000313" key="13">
    <source>
        <dbReference type="Proteomes" id="UP001501057"/>
    </source>
</evidence>
<dbReference type="InterPro" id="IPR023346">
    <property type="entry name" value="Lysozyme-like_dom_sf"/>
</dbReference>
<feature type="domain" description="Glycosyl transferase family 51" evidence="11">
    <location>
        <begin position="57"/>
        <end position="241"/>
    </location>
</feature>
<dbReference type="Gene3D" id="3.40.710.10">
    <property type="entry name" value="DD-peptidase/beta-lactamase superfamily"/>
    <property type="match status" value="1"/>
</dbReference>
<evidence type="ECO:0000256" key="5">
    <source>
        <dbReference type="ARBA" id="ARBA00022801"/>
    </source>
</evidence>
<feature type="domain" description="Penicillin-binding protein transpeptidase" evidence="10">
    <location>
        <begin position="340"/>
        <end position="635"/>
    </location>
</feature>
<comment type="catalytic activity">
    <reaction evidence="8">
        <text>[GlcNAc-(1-&gt;4)-Mur2Ac(oyl-L-Ala-gamma-D-Glu-L-Lys-D-Ala-D-Ala)](n)-di-trans,octa-cis-undecaprenyl diphosphate + beta-D-GlcNAc-(1-&gt;4)-Mur2Ac(oyl-L-Ala-gamma-D-Glu-L-Lys-D-Ala-D-Ala)-di-trans,octa-cis-undecaprenyl diphosphate = [GlcNAc-(1-&gt;4)-Mur2Ac(oyl-L-Ala-gamma-D-Glu-L-Lys-D-Ala-D-Ala)](n+1)-di-trans,octa-cis-undecaprenyl diphosphate + di-trans,octa-cis-undecaprenyl diphosphate + H(+)</text>
        <dbReference type="Rhea" id="RHEA:23708"/>
        <dbReference type="Rhea" id="RHEA-COMP:9602"/>
        <dbReference type="Rhea" id="RHEA-COMP:9603"/>
        <dbReference type="ChEBI" id="CHEBI:15378"/>
        <dbReference type="ChEBI" id="CHEBI:58405"/>
        <dbReference type="ChEBI" id="CHEBI:60033"/>
        <dbReference type="ChEBI" id="CHEBI:78435"/>
        <dbReference type="EC" id="2.4.99.28"/>
    </reaction>
</comment>
<dbReference type="InterPro" id="IPR036950">
    <property type="entry name" value="PBP_transglycosylase"/>
</dbReference>
<sequence length="682" mass="72018">MLRLAAIGGLLLAGIIAPAAALGTYTFTRAADDIMSLPLTLPDSSNPQTSRVLAADGQLIAYFFEENRQDVPLEQIAPVMQDAILAIEDHRFYEHGALDVEGTIRALVNNSATGSTQGGSTITQQLVKMTLLQQAGTDEEKQAATEETIARKVRELRLAIDMEQEFSKDEILQQYLNIAYFGDGAYGIYSAASHYFSVTPDQLTAQQAAMLAGLVKNPVGFDPNVYPEKALQRRNTVLAVMGQQGKLSEKESTDLQATDLGLNVTEYPNGCVTSSAAFSCDYVTQYLLQEPALGNTVDERREMLKRGGLTIKSNIDLNMQGAINAAVADHVAPTDSAIGAMALVEPGTGKVRGVAQSRPMGTDRGAGQSYINFAVSKPFTESNGFQAGSTFKMFTLAAALEQGLPVSTGFNSPARMTIPPGTYFDCQDRGTSKFDVRNSTTSGYTNMYTGMRLSVNTYFAQLEAKVGLCPTVTMARSMGITVPENQEVPSFTLGVTDTSVLDMAAAYATAASGGLYCKPQPVSEIVGPDGEPVKTYQPECTRVLTEEVSAQINDITRGLQEPGGFGYSRGTGLSVPSAAKTGTTTSAKAVWYVGYTPELAAAAMIAGADADGVPIALRGGNAAGSSVAGPMWADAMHVIDDFLSPIEFARPPQGRPSNPAPPQPTQAPAAPPADPAAPPPAP</sequence>
<dbReference type="SUPFAM" id="SSF56601">
    <property type="entry name" value="beta-lactamase/transpeptidase-like"/>
    <property type="match status" value="1"/>
</dbReference>
<proteinExistence type="predicted"/>
<feature type="compositionally biased region" description="Pro residues" evidence="9">
    <location>
        <begin position="658"/>
        <end position="682"/>
    </location>
</feature>
<evidence type="ECO:0000256" key="7">
    <source>
        <dbReference type="ARBA" id="ARBA00034000"/>
    </source>
</evidence>
<dbReference type="Pfam" id="PF00905">
    <property type="entry name" value="Transpeptidase"/>
    <property type="match status" value="1"/>
</dbReference>
<comment type="catalytic activity">
    <reaction evidence="7">
        <text>Preferential cleavage: (Ac)2-L-Lys-D-Ala-|-D-Ala. Also transpeptidation of peptidyl-alanyl moieties that are N-acyl substituents of D-alanine.</text>
        <dbReference type="EC" id="3.4.16.4"/>
    </reaction>
</comment>
<keyword evidence="6" id="KW-0511">Multifunctional enzyme</keyword>
<accession>A0ABN2K3P6</accession>
<organism evidence="12 13">
    <name type="scientific">Aeromicrobium alkaliterrae</name>
    <dbReference type="NCBI Taxonomy" id="302168"/>
    <lineage>
        <taxon>Bacteria</taxon>
        <taxon>Bacillati</taxon>
        <taxon>Actinomycetota</taxon>
        <taxon>Actinomycetes</taxon>
        <taxon>Propionibacteriales</taxon>
        <taxon>Nocardioidaceae</taxon>
        <taxon>Aeromicrobium</taxon>
    </lineage>
</organism>
<gene>
    <name evidence="12" type="ORF">GCM10009710_29730</name>
</gene>
<dbReference type="Gene3D" id="1.10.3810.10">
    <property type="entry name" value="Biosynthetic peptidoglycan transglycosylase-like"/>
    <property type="match status" value="1"/>
</dbReference>
<keyword evidence="13" id="KW-1185">Reference proteome</keyword>
<evidence type="ECO:0000256" key="2">
    <source>
        <dbReference type="ARBA" id="ARBA00022670"/>
    </source>
</evidence>
<evidence type="ECO:0000256" key="8">
    <source>
        <dbReference type="ARBA" id="ARBA00049902"/>
    </source>
</evidence>
<name>A0ABN2K3P6_9ACTN</name>
<dbReference type="SUPFAM" id="SSF53955">
    <property type="entry name" value="Lysozyme-like"/>
    <property type="match status" value="1"/>
</dbReference>
<keyword evidence="3" id="KW-0328">Glycosyltransferase</keyword>
<comment type="caution">
    <text evidence="12">The sequence shown here is derived from an EMBL/GenBank/DDBJ whole genome shotgun (WGS) entry which is preliminary data.</text>
</comment>
<keyword evidence="5" id="KW-0378">Hydrolase</keyword>
<dbReference type="EMBL" id="BAAAME010000005">
    <property type="protein sequence ID" value="GAA1747707.1"/>
    <property type="molecule type" value="Genomic_DNA"/>
</dbReference>
<evidence type="ECO:0000256" key="6">
    <source>
        <dbReference type="ARBA" id="ARBA00023268"/>
    </source>
</evidence>